<feature type="compositionally biased region" description="Polar residues" evidence="14">
    <location>
        <begin position="14"/>
        <end position="24"/>
    </location>
</feature>
<sequence length="419" mass="46203">MGICWGSPPADNPTPATTGQLSKATTGISQTTSSNTSSGSSNVSRNSRFSASSGDEACPNGQILPTPNSRIFTFAELKVATKNFRADTVLGEGGFGKVFRGWLDGKATSKNGSGSVIAVKKLNSESLQGFEEWQSEVHFLARLSHPNLVKLLGYCWEDKELLLVYEFMQKGSLENHLFGRGSSVQPLPWDIRLKIAIGAARGLAFLHTSEKQVIYRDFKASNILLDGSYTAKISDFGLAKLGPSASQSHVTTRVMGTYGYAAPEYVATGHLYVKSDVYGFGVVLVEILTSLRALDTNRPARERNLVDWVKPYLQDRRKLKSIMDSRLEGKYPSKAVFHIAQLALKCLAAEPKQRPSMKEVVESLERIQAANENPKEPRIRSTHPMTHRQGQKPLHHLSPLHPKQDGSHTYQNSPRIRPL</sequence>
<comment type="function">
    <text evidence="11">May be involved in plant defense signaling.</text>
</comment>
<evidence type="ECO:0000256" key="3">
    <source>
        <dbReference type="ARBA" id="ARBA00012513"/>
    </source>
</evidence>
<evidence type="ECO:0000256" key="2">
    <source>
        <dbReference type="ARBA" id="ARBA00008684"/>
    </source>
</evidence>
<comment type="caution">
    <text evidence="16">The sequence shown here is derived from an EMBL/GenBank/DDBJ whole genome shotgun (WGS) entry which is preliminary data.</text>
</comment>
<keyword evidence="7 12" id="KW-0547">Nucleotide-binding</keyword>
<keyword evidence="5 13" id="KW-0723">Serine/threonine-protein kinase</keyword>
<keyword evidence="4" id="KW-1003">Cell membrane</keyword>
<name>A0AAD7LZ86_QUISA</name>
<evidence type="ECO:0000256" key="1">
    <source>
        <dbReference type="ARBA" id="ARBA00004236"/>
    </source>
</evidence>
<dbReference type="EMBL" id="JARAOO010000005">
    <property type="protein sequence ID" value="KAJ7967070.1"/>
    <property type="molecule type" value="Genomic_DNA"/>
</dbReference>
<evidence type="ECO:0000256" key="13">
    <source>
        <dbReference type="RuleBase" id="RU000304"/>
    </source>
</evidence>
<dbReference type="InterPro" id="IPR001245">
    <property type="entry name" value="Ser-Thr/Tyr_kinase_cat_dom"/>
</dbReference>
<feature type="region of interest" description="Disordered" evidence="14">
    <location>
        <begin position="368"/>
        <end position="419"/>
    </location>
</feature>
<dbReference type="KEGG" id="qsa:O6P43_011380"/>
<dbReference type="GO" id="GO:0005886">
    <property type="term" value="C:plasma membrane"/>
    <property type="evidence" value="ECO:0007669"/>
    <property type="project" value="UniProtKB-SubCell"/>
</dbReference>
<evidence type="ECO:0000256" key="5">
    <source>
        <dbReference type="ARBA" id="ARBA00022527"/>
    </source>
</evidence>
<evidence type="ECO:0000256" key="11">
    <source>
        <dbReference type="ARBA" id="ARBA00054261"/>
    </source>
</evidence>
<organism evidence="16 17">
    <name type="scientific">Quillaja saponaria</name>
    <name type="common">Soap bark tree</name>
    <dbReference type="NCBI Taxonomy" id="32244"/>
    <lineage>
        <taxon>Eukaryota</taxon>
        <taxon>Viridiplantae</taxon>
        <taxon>Streptophyta</taxon>
        <taxon>Embryophyta</taxon>
        <taxon>Tracheophyta</taxon>
        <taxon>Spermatophyta</taxon>
        <taxon>Magnoliopsida</taxon>
        <taxon>eudicotyledons</taxon>
        <taxon>Gunneridae</taxon>
        <taxon>Pentapetalae</taxon>
        <taxon>rosids</taxon>
        <taxon>fabids</taxon>
        <taxon>Fabales</taxon>
        <taxon>Quillajaceae</taxon>
        <taxon>Quillaja</taxon>
    </lineage>
</organism>
<feature type="binding site" evidence="12">
    <location>
        <position position="121"/>
    </location>
    <ligand>
        <name>ATP</name>
        <dbReference type="ChEBI" id="CHEBI:30616"/>
    </ligand>
</feature>
<evidence type="ECO:0000256" key="9">
    <source>
        <dbReference type="ARBA" id="ARBA00022840"/>
    </source>
</evidence>
<evidence type="ECO:0000256" key="7">
    <source>
        <dbReference type="ARBA" id="ARBA00022741"/>
    </source>
</evidence>
<dbReference type="Gene3D" id="1.10.510.10">
    <property type="entry name" value="Transferase(Phosphotransferase) domain 1"/>
    <property type="match status" value="1"/>
</dbReference>
<keyword evidence="9 12" id="KW-0067">ATP-binding</keyword>
<dbReference type="InterPro" id="IPR017441">
    <property type="entry name" value="Protein_kinase_ATP_BS"/>
</dbReference>
<evidence type="ECO:0000256" key="12">
    <source>
        <dbReference type="PROSITE-ProRule" id="PRU10141"/>
    </source>
</evidence>
<protein>
    <recommendedName>
        <fullName evidence="3">non-specific serine/threonine protein kinase</fullName>
        <ecNumber evidence="3">2.7.11.1</ecNumber>
    </recommendedName>
</protein>
<comment type="subcellular location">
    <subcellularLocation>
        <location evidence="1">Cell membrane</location>
    </subcellularLocation>
</comment>
<keyword evidence="17" id="KW-1185">Reference proteome</keyword>
<dbReference type="Proteomes" id="UP001163823">
    <property type="component" value="Chromosome 5"/>
</dbReference>
<evidence type="ECO:0000256" key="8">
    <source>
        <dbReference type="ARBA" id="ARBA00022777"/>
    </source>
</evidence>
<dbReference type="EC" id="2.7.11.1" evidence="3"/>
<evidence type="ECO:0000313" key="16">
    <source>
        <dbReference type="EMBL" id="KAJ7967070.1"/>
    </source>
</evidence>
<dbReference type="InterPro" id="IPR011009">
    <property type="entry name" value="Kinase-like_dom_sf"/>
</dbReference>
<reference evidence="16" key="1">
    <citation type="journal article" date="2023" name="Science">
        <title>Elucidation of the pathway for biosynthesis of saponin adjuvants from the soapbark tree.</title>
        <authorList>
            <person name="Reed J."/>
            <person name="Orme A."/>
            <person name="El-Demerdash A."/>
            <person name="Owen C."/>
            <person name="Martin L.B.B."/>
            <person name="Misra R.C."/>
            <person name="Kikuchi S."/>
            <person name="Rejzek M."/>
            <person name="Martin A.C."/>
            <person name="Harkess A."/>
            <person name="Leebens-Mack J."/>
            <person name="Louveau T."/>
            <person name="Stephenson M.J."/>
            <person name="Osbourn A."/>
        </authorList>
    </citation>
    <scope>NUCLEOTIDE SEQUENCE</scope>
    <source>
        <strain evidence="16">S10</strain>
    </source>
</reference>
<evidence type="ECO:0000259" key="15">
    <source>
        <dbReference type="PROSITE" id="PS50011"/>
    </source>
</evidence>
<evidence type="ECO:0000256" key="6">
    <source>
        <dbReference type="ARBA" id="ARBA00022679"/>
    </source>
</evidence>
<proteinExistence type="inferred from homology"/>
<comment type="similarity">
    <text evidence="2">Belongs to the protein kinase superfamily. Ser/Thr protein kinase family.</text>
</comment>
<keyword evidence="10" id="KW-0472">Membrane</keyword>
<dbReference type="Pfam" id="PF07714">
    <property type="entry name" value="PK_Tyr_Ser-Thr"/>
    <property type="match status" value="1"/>
</dbReference>
<dbReference type="InterPro" id="IPR050823">
    <property type="entry name" value="Plant_Ser_Thr_Prot_Kinase"/>
</dbReference>
<accession>A0AAD7LZ86</accession>
<keyword evidence="6" id="KW-0808">Transferase</keyword>
<feature type="compositionally biased region" description="Low complexity" evidence="14">
    <location>
        <begin position="25"/>
        <end position="54"/>
    </location>
</feature>
<feature type="compositionally biased region" description="Basic residues" evidence="14">
    <location>
        <begin position="385"/>
        <end position="395"/>
    </location>
</feature>
<evidence type="ECO:0000256" key="10">
    <source>
        <dbReference type="ARBA" id="ARBA00023136"/>
    </source>
</evidence>
<dbReference type="CDD" id="cd14066">
    <property type="entry name" value="STKc_IRAK"/>
    <property type="match status" value="1"/>
</dbReference>
<dbReference type="InterPro" id="IPR008271">
    <property type="entry name" value="Ser/Thr_kinase_AS"/>
</dbReference>
<dbReference type="PROSITE" id="PS00107">
    <property type="entry name" value="PROTEIN_KINASE_ATP"/>
    <property type="match status" value="1"/>
</dbReference>
<evidence type="ECO:0000256" key="4">
    <source>
        <dbReference type="ARBA" id="ARBA00022475"/>
    </source>
</evidence>
<dbReference type="FunFam" id="3.30.200.20:FF:000228">
    <property type="entry name" value="Serine/threonine-protein kinase BIK1"/>
    <property type="match status" value="1"/>
</dbReference>
<dbReference type="GO" id="GO:0005524">
    <property type="term" value="F:ATP binding"/>
    <property type="evidence" value="ECO:0007669"/>
    <property type="project" value="UniProtKB-UniRule"/>
</dbReference>
<evidence type="ECO:0000313" key="17">
    <source>
        <dbReference type="Proteomes" id="UP001163823"/>
    </source>
</evidence>
<dbReference type="InterPro" id="IPR000719">
    <property type="entry name" value="Prot_kinase_dom"/>
</dbReference>
<feature type="compositionally biased region" description="Polar residues" evidence="14">
    <location>
        <begin position="407"/>
        <end position="419"/>
    </location>
</feature>
<dbReference type="AlphaFoldDB" id="A0AAD7LZ86"/>
<dbReference type="SUPFAM" id="SSF56112">
    <property type="entry name" value="Protein kinase-like (PK-like)"/>
    <property type="match status" value="1"/>
</dbReference>
<dbReference type="PROSITE" id="PS50011">
    <property type="entry name" value="PROTEIN_KINASE_DOM"/>
    <property type="match status" value="1"/>
</dbReference>
<feature type="region of interest" description="Disordered" evidence="14">
    <location>
        <begin position="1"/>
        <end position="64"/>
    </location>
</feature>
<gene>
    <name evidence="16" type="ORF">O6P43_011380</name>
</gene>
<feature type="domain" description="Protein kinase" evidence="15">
    <location>
        <begin position="84"/>
        <end position="367"/>
    </location>
</feature>
<dbReference type="Gene3D" id="3.30.200.20">
    <property type="entry name" value="Phosphorylase Kinase, domain 1"/>
    <property type="match status" value="1"/>
</dbReference>
<dbReference type="FunFam" id="1.10.510.10:FF:000032">
    <property type="entry name" value="Serine/threonine-protein kinase PBS1"/>
    <property type="match status" value="1"/>
</dbReference>
<dbReference type="GO" id="GO:0004674">
    <property type="term" value="F:protein serine/threonine kinase activity"/>
    <property type="evidence" value="ECO:0007669"/>
    <property type="project" value="UniProtKB-KW"/>
</dbReference>
<evidence type="ECO:0000256" key="14">
    <source>
        <dbReference type="SAM" id="MobiDB-lite"/>
    </source>
</evidence>
<dbReference type="PANTHER" id="PTHR45621">
    <property type="entry name" value="OS01G0588500 PROTEIN-RELATED"/>
    <property type="match status" value="1"/>
</dbReference>
<keyword evidence="8 16" id="KW-0418">Kinase</keyword>
<dbReference type="PROSITE" id="PS00108">
    <property type="entry name" value="PROTEIN_KINASE_ST"/>
    <property type="match status" value="1"/>
</dbReference>